<evidence type="ECO:0000313" key="2">
    <source>
        <dbReference type="Proteomes" id="UP000784294"/>
    </source>
</evidence>
<dbReference type="AlphaFoldDB" id="A0A448XD00"/>
<proteinExistence type="predicted"/>
<organism evidence="1 2">
    <name type="scientific">Protopolystoma xenopodis</name>
    <dbReference type="NCBI Taxonomy" id="117903"/>
    <lineage>
        <taxon>Eukaryota</taxon>
        <taxon>Metazoa</taxon>
        <taxon>Spiralia</taxon>
        <taxon>Lophotrochozoa</taxon>
        <taxon>Platyhelminthes</taxon>
        <taxon>Monogenea</taxon>
        <taxon>Polyopisthocotylea</taxon>
        <taxon>Polystomatidea</taxon>
        <taxon>Polystomatidae</taxon>
        <taxon>Protopolystoma</taxon>
    </lineage>
</organism>
<reference evidence="1" key="1">
    <citation type="submission" date="2018-11" db="EMBL/GenBank/DDBJ databases">
        <authorList>
            <consortium name="Pathogen Informatics"/>
        </authorList>
    </citation>
    <scope>NUCLEOTIDE SEQUENCE</scope>
</reference>
<evidence type="ECO:0000313" key="1">
    <source>
        <dbReference type="EMBL" id="VEL33928.1"/>
    </source>
</evidence>
<keyword evidence="2" id="KW-1185">Reference proteome</keyword>
<comment type="caution">
    <text evidence="1">The sequence shown here is derived from an EMBL/GenBank/DDBJ whole genome shotgun (WGS) entry which is preliminary data.</text>
</comment>
<dbReference type="Proteomes" id="UP000784294">
    <property type="component" value="Unassembled WGS sequence"/>
</dbReference>
<accession>A0A448XD00</accession>
<gene>
    <name evidence="1" type="ORF">PXEA_LOCUS27368</name>
</gene>
<name>A0A448XD00_9PLAT</name>
<dbReference type="EMBL" id="CAAALY010246676">
    <property type="protein sequence ID" value="VEL33928.1"/>
    <property type="molecule type" value="Genomic_DNA"/>
</dbReference>
<protein>
    <submittedName>
        <fullName evidence="1">Uncharacterized protein</fullName>
    </submittedName>
</protein>
<sequence length="135" mass="14960">MSFCCQDKLILICATLLLSGVCFLGLLGQAVQATSIPHSYSSQRSASAQLNSDLQRQIGAYVTDLVMALTRQKEMQEAREARVHYTCQEDESGTKCGEPVFGQEDMQTMGKSLIKRGPEFRRRRRSGAYNFGSGL</sequence>